<dbReference type="InterPro" id="IPR035965">
    <property type="entry name" value="PAS-like_dom_sf"/>
</dbReference>
<sequence length="296" mass="31573">MTPPHDGAVPTPRHELSPVGSAFDNAPMAMVLCSDRGVVQQANPAFDALLRRPAGALLGTPLFDVTHPDDVPAAHEACDQLSQRGGTSRFECRFVVDGGEAVGVLVASRLVEEPDGSRHIVMVIDDVTDRRAAEARLTELALHDPLTGLANRRLFDDRLAQALAGRRRAEGSVAVLYLDLDGFKQVNDVHGHAAGDAVLREVAARLQSVLRPADTAARVGGDEFAVLAVDVSEEQAAALLIRAVQAVEQPVPYGDEEFRPQASAGVVTASASEAADEVLHRADRAMYDAKTRTRTQ</sequence>
<dbReference type="Gene3D" id="3.30.70.270">
    <property type="match status" value="1"/>
</dbReference>
<dbReference type="InterPro" id="IPR000700">
    <property type="entry name" value="PAS-assoc_C"/>
</dbReference>
<evidence type="ECO:0000256" key="1">
    <source>
        <dbReference type="SAM" id="MobiDB-lite"/>
    </source>
</evidence>
<dbReference type="PANTHER" id="PTHR44757:SF2">
    <property type="entry name" value="BIOFILM ARCHITECTURE MAINTENANCE PROTEIN MBAA"/>
    <property type="match status" value="1"/>
</dbReference>
<dbReference type="SMART" id="SM00091">
    <property type="entry name" value="PAS"/>
    <property type="match status" value="1"/>
</dbReference>
<keyword evidence="5" id="KW-1185">Reference proteome</keyword>
<comment type="caution">
    <text evidence="4">The sequence shown here is derived from an EMBL/GenBank/DDBJ whole genome shotgun (WGS) entry which is preliminary data.</text>
</comment>
<dbReference type="PROSITE" id="PS50887">
    <property type="entry name" value="GGDEF"/>
    <property type="match status" value="1"/>
</dbReference>
<dbReference type="CDD" id="cd00130">
    <property type="entry name" value="PAS"/>
    <property type="match status" value="1"/>
</dbReference>
<dbReference type="SUPFAM" id="SSF55073">
    <property type="entry name" value="Nucleotide cyclase"/>
    <property type="match status" value="1"/>
</dbReference>
<dbReference type="NCBIfam" id="TIGR00229">
    <property type="entry name" value="sensory_box"/>
    <property type="match status" value="1"/>
</dbReference>
<dbReference type="NCBIfam" id="TIGR00254">
    <property type="entry name" value="GGDEF"/>
    <property type="match status" value="1"/>
</dbReference>
<dbReference type="InterPro" id="IPR000014">
    <property type="entry name" value="PAS"/>
</dbReference>
<dbReference type="RefSeq" id="WP_183062003.1">
    <property type="nucleotide sequence ID" value="NZ_RBWV01000013.1"/>
</dbReference>
<protein>
    <submittedName>
        <fullName evidence="4">PAS domain S-box-containing protein/diguanylate cyclase (GGDEF)-like protein</fullName>
    </submittedName>
</protein>
<name>A0A420XNF7_9ACTN</name>
<reference evidence="4 5" key="1">
    <citation type="submission" date="2018-10" db="EMBL/GenBank/DDBJ databases">
        <title>Genomic Encyclopedia of Archaeal and Bacterial Type Strains, Phase II (KMG-II): from individual species to whole genera.</title>
        <authorList>
            <person name="Goeker M."/>
        </authorList>
    </citation>
    <scope>NUCLEOTIDE SEQUENCE [LARGE SCALE GENOMIC DNA]</scope>
    <source>
        <strain evidence="4 5">RP-AC37</strain>
    </source>
</reference>
<dbReference type="AlphaFoldDB" id="A0A420XNF7"/>
<dbReference type="InterPro" id="IPR052155">
    <property type="entry name" value="Biofilm_reg_signaling"/>
</dbReference>
<dbReference type="InterPro" id="IPR043128">
    <property type="entry name" value="Rev_trsase/Diguanyl_cyclase"/>
</dbReference>
<evidence type="ECO:0000313" key="5">
    <source>
        <dbReference type="Proteomes" id="UP000281955"/>
    </source>
</evidence>
<dbReference type="SUPFAM" id="SSF55785">
    <property type="entry name" value="PYP-like sensor domain (PAS domain)"/>
    <property type="match status" value="1"/>
</dbReference>
<feature type="domain" description="GGDEF" evidence="3">
    <location>
        <begin position="171"/>
        <end position="296"/>
    </location>
</feature>
<feature type="region of interest" description="Disordered" evidence="1">
    <location>
        <begin position="1"/>
        <end position="20"/>
    </location>
</feature>
<dbReference type="EMBL" id="RBWV01000013">
    <property type="protein sequence ID" value="RKS72789.1"/>
    <property type="molecule type" value="Genomic_DNA"/>
</dbReference>
<dbReference type="InParanoid" id="A0A420XNF7"/>
<dbReference type="InterPro" id="IPR029787">
    <property type="entry name" value="Nucleotide_cyclase"/>
</dbReference>
<feature type="domain" description="PAC" evidence="2">
    <location>
        <begin position="88"/>
        <end position="139"/>
    </location>
</feature>
<accession>A0A420XNF7</accession>
<dbReference type="Gene3D" id="3.30.450.20">
    <property type="entry name" value="PAS domain"/>
    <property type="match status" value="1"/>
</dbReference>
<dbReference type="Pfam" id="PF08448">
    <property type="entry name" value="PAS_4"/>
    <property type="match status" value="1"/>
</dbReference>
<dbReference type="PROSITE" id="PS50113">
    <property type="entry name" value="PAC"/>
    <property type="match status" value="1"/>
</dbReference>
<dbReference type="InterPro" id="IPR000160">
    <property type="entry name" value="GGDEF_dom"/>
</dbReference>
<evidence type="ECO:0000259" key="3">
    <source>
        <dbReference type="PROSITE" id="PS50887"/>
    </source>
</evidence>
<evidence type="ECO:0000259" key="2">
    <source>
        <dbReference type="PROSITE" id="PS50113"/>
    </source>
</evidence>
<dbReference type="SMART" id="SM00267">
    <property type="entry name" value="GGDEF"/>
    <property type="match status" value="1"/>
</dbReference>
<dbReference type="Pfam" id="PF00990">
    <property type="entry name" value="GGDEF"/>
    <property type="match status" value="1"/>
</dbReference>
<proteinExistence type="predicted"/>
<dbReference type="FunFam" id="3.30.70.270:FF:000001">
    <property type="entry name" value="Diguanylate cyclase domain protein"/>
    <property type="match status" value="1"/>
</dbReference>
<dbReference type="Proteomes" id="UP000281955">
    <property type="component" value="Unassembled WGS sequence"/>
</dbReference>
<dbReference type="CDD" id="cd01949">
    <property type="entry name" value="GGDEF"/>
    <property type="match status" value="1"/>
</dbReference>
<dbReference type="PANTHER" id="PTHR44757">
    <property type="entry name" value="DIGUANYLATE CYCLASE DGCP"/>
    <property type="match status" value="1"/>
</dbReference>
<evidence type="ECO:0000313" key="4">
    <source>
        <dbReference type="EMBL" id="RKS72789.1"/>
    </source>
</evidence>
<dbReference type="InterPro" id="IPR013656">
    <property type="entry name" value="PAS_4"/>
</dbReference>
<organism evidence="4 5">
    <name type="scientific">Motilibacter peucedani</name>
    <dbReference type="NCBI Taxonomy" id="598650"/>
    <lineage>
        <taxon>Bacteria</taxon>
        <taxon>Bacillati</taxon>
        <taxon>Actinomycetota</taxon>
        <taxon>Actinomycetes</taxon>
        <taxon>Motilibacterales</taxon>
        <taxon>Motilibacteraceae</taxon>
        <taxon>Motilibacter</taxon>
    </lineage>
</organism>
<gene>
    <name evidence="4" type="ORF">CLV35_3040</name>
</gene>